<dbReference type="EMBL" id="JAWXYG010000009">
    <property type="protein sequence ID" value="KAK4262952.1"/>
    <property type="molecule type" value="Genomic_DNA"/>
</dbReference>
<gene>
    <name evidence="1" type="ORF">QN277_028439</name>
</gene>
<evidence type="ECO:0000313" key="1">
    <source>
        <dbReference type="EMBL" id="KAK4262952.1"/>
    </source>
</evidence>
<organism evidence="1 2">
    <name type="scientific">Acacia crassicarpa</name>
    <name type="common">northern wattle</name>
    <dbReference type="NCBI Taxonomy" id="499986"/>
    <lineage>
        <taxon>Eukaryota</taxon>
        <taxon>Viridiplantae</taxon>
        <taxon>Streptophyta</taxon>
        <taxon>Embryophyta</taxon>
        <taxon>Tracheophyta</taxon>
        <taxon>Spermatophyta</taxon>
        <taxon>Magnoliopsida</taxon>
        <taxon>eudicotyledons</taxon>
        <taxon>Gunneridae</taxon>
        <taxon>Pentapetalae</taxon>
        <taxon>rosids</taxon>
        <taxon>fabids</taxon>
        <taxon>Fabales</taxon>
        <taxon>Fabaceae</taxon>
        <taxon>Caesalpinioideae</taxon>
        <taxon>mimosoid clade</taxon>
        <taxon>Acacieae</taxon>
        <taxon>Acacia</taxon>
    </lineage>
</organism>
<evidence type="ECO:0000313" key="2">
    <source>
        <dbReference type="Proteomes" id="UP001293593"/>
    </source>
</evidence>
<sequence>MNAPFIILHLQEVYDKQGWTECFETSKELFGCKMIEGMVVKLHIFKMIGLIKKLASLGFIMGHELSIDLILQSLLHSFDCLMVNYYMNKVE</sequence>
<comment type="caution">
    <text evidence="1">The sequence shown here is derived from an EMBL/GenBank/DDBJ whole genome shotgun (WGS) entry which is preliminary data.</text>
</comment>
<accession>A0AAE1J5U5</accession>
<dbReference type="AlphaFoldDB" id="A0AAE1J5U5"/>
<keyword evidence="2" id="KW-1185">Reference proteome</keyword>
<protein>
    <submittedName>
        <fullName evidence="1">Uncharacterized protein</fullName>
    </submittedName>
</protein>
<proteinExistence type="predicted"/>
<reference evidence="1" key="1">
    <citation type="submission" date="2023-10" db="EMBL/GenBank/DDBJ databases">
        <title>Chromosome-level genome of the transformable northern wattle, Acacia crassicarpa.</title>
        <authorList>
            <person name="Massaro I."/>
            <person name="Sinha N.R."/>
            <person name="Poethig S."/>
            <person name="Leichty A.R."/>
        </authorList>
    </citation>
    <scope>NUCLEOTIDE SEQUENCE</scope>
    <source>
        <strain evidence="1">Acra3RX</strain>
        <tissue evidence="1">Leaf</tissue>
    </source>
</reference>
<name>A0AAE1J5U5_9FABA</name>
<dbReference type="Proteomes" id="UP001293593">
    <property type="component" value="Unassembled WGS sequence"/>
</dbReference>